<dbReference type="InterPro" id="IPR041685">
    <property type="entry name" value="AAA_GajA/Old/RecF-like"/>
</dbReference>
<dbReference type="InterPro" id="IPR027417">
    <property type="entry name" value="P-loop_NTPase"/>
</dbReference>
<dbReference type="InterPro" id="IPR003959">
    <property type="entry name" value="ATPase_AAA_core"/>
</dbReference>
<sequence>MKVKKFWVKGYRSLRDVTLEGLGDFNIFYGPNGSGKSNILDALQTFFTLMPLAVDTAYGGVDERPSFRQAGSEAAAKWIGEDDFFAREDTQSIVMGAEIEGPDNFATFSRGNEPVERVQVEIHFWRRPGGFNLRFKHLFVNGQWVGLPFADRNVRDLLRGIVPDAFAHLGVTRTLAVNAFGDASASGSRRGSTIPDGEVVRELFAAKNSSDLALRRRYHELREFVADTLHRPEFDVFIGSNSGLELRERLPEPNPLGRDIRVDRAGHGVVQMYAIVASILLARGRLVAIEEPEAHLHAPTLGRELRGILQKMMEDGRVEQFFIATHSNLFDLDLTGYWDVSLANGETVVQRKPLDEVDRVHLYEPGPAKHQLQEMLRLFGDEVVFRTGDGQKLTATEMLAALQNDEDVAKAFLESLHAAAMQVTGLRAKRAQGTPK</sequence>
<name>A0ABY7GYH1_9BACT</name>
<accession>A0ABY7GYH1</accession>
<dbReference type="RefSeq" id="WP_269034266.1">
    <property type="nucleotide sequence ID" value="NZ_CP114040.1"/>
</dbReference>
<evidence type="ECO:0000313" key="3">
    <source>
        <dbReference type="EMBL" id="WAS91909.1"/>
    </source>
</evidence>
<reference evidence="3" key="1">
    <citation type="submission" date="2022-11" db="EMBL/GenBank/DDBJ databases">
        <title>Minimal conservation of predation-associated metabolite biosynthetic gene clusters underscores biosynthetic potential of Myxococcota including descriptions for ten novel species: Archangium lansinium sp. nov., Myxococcus landrumus sp. nov., Nannocystis bai.</title>
        <authorList>
            <person name="Ahearne A."/>
            <person name="Stevens C."/>
            <person name="Dowd S."/>
        </authorList>
    </citation>
    <scope>NUCLEOTIDE SEQUENCE</scope>
    <source>
        <strain evidence="3">Fl3</strain>
    </source>
</reference>
<organism evidence="3 4">
    <name type="scientific">Nannocystis punicea</name>
    <dbReference type="NCBI Taxonomy" id="2995304"/>
    <lineage>
        <taxon>Bacteria</taxon>
        <taxon>Pseudomonadati</taxon>
        <taxon>Myxococcota</taxon>
        <taxon>Polyangia</taxon>
        <taxon>Nannocystales</taxon>
        <taxon>Nannocystaceae</taxon>
        <taxon>Nannocystis</taxon>
    </lineage>
</organism>
<evidence type="ECO:0000313" key="4">
    <source>
        <dbReference type="Proteomes" id="UP001164459"/>
    </source>
</evidence>
<dbReference type="PANTHER" id="PTHR43581:SF4">
    <property type="entry name" value="ATP_GTP PHOSPHATASE"/>
    <property type="match status" value="1"/>
</dbReference>
<dbReference type="Gene3D" id="3.40.50.300">
    <property type="entry name" value="P-loop containing nucleotide triphosphate hydrolases"/>
    <property type="match status" value="1"/>
</dbReference>
<dbReference type="Pfam" id="PF13304">
    <property type="entry name" value="AAA_21"/>
    <property type="match status" value="1"/>
</dbReference>
<feature type="domain" description="Endonuclease GajA/Old nuclease/RecF-like AAA" evidence="1">
    <location>
        <begin position="1"/>
        <end position="48"/>
    </location>
</feature>
<dbReference type="EMBL" id="CP114040">
    <property type="protein sequence ID" value="WAS91909.1"/>
    <property type="molecule type" value="Genomic_DNA"/>
</dbReference>
<dbReference type="PANTHER" id="PTHR43581">
    <property type="entry name" value="ATP/GTP PHOSPHATASE"/>
    <property type="match status" value="1"/>
</dbReference>
<evidence type="ECO:0000259" key="1">
    <source>
        <dbReference type="Pfam" id="PF13175"/>
    </source>
</evidence>
<proteinExistence type="predicted"/>
<dbReference type="Pfam" id="PF13175">
    <property type="entry name" value="AAA_15"/>
    <property type="match status" value="1"/>
</dbReference>
<dbReference type="SUPFAM" id="SSF52540">
    <property type="entry name" value="P-loop containing nucleoside triphosphate hydrolases"/>
    <property type="match status" value="1"/>
</dbReference>
<protein>
    <submittedName>
        <fullName evidence="3">AAA family ATPase</fullName>
    </submittedName>
</protein>
<gene>
    <name evidence="3" type="ORF">O0S08_37480</name>
</gene>
<keyword evidence="4" id="KW-1185">Reference proteome</keyword>
<evidence type="ECO:0000259" key="2">
    <source>
        <dbReference type="Pfam" id="PF13304"/>
    </source>
</evidence>
<dbReference type="InterPro" id="IPR051396">
    <property type="entry name" value="Bact_Antivir_Def_Nuclease"/>
</dbReference>
<dbReference type="Proteomes" id="UP001164459">
    <property type="component" value="Chromosome"/>
</dbReference>
<feature type="domain" description="ATPase AAA-type core" evidence="2">
    <location>
        <begin position="253"/>
        <end position="332"/>
    </location>
</feature>